<evidence type="ECO:0000313" key="3">
    <source>
        <dbReference type="Proteomes" id="UP000192674"/>
    </source>
</evidence>
<feature type="region of interest" description="Disordered" evidence="1">
    <location>
        <begin position="1"/>
        <end position="37"/>
    </location>
</feature>
<evidence type="ECO:0000313" key="2">
    <source>
        <dbReference type="EMBL" id="SMD20689.1"/>
    </source>
</evidence>
<accession>A0A1W2FF30</accession>
<evidence type="ECO:0000256" key="1">
    <source>
        <dbReference type="SAM" id="MobiDB-lite"/>
    </source>
</evidence>
<gene>
    <name evidence="2" type="ORF">SAMN05661093_06542</name>
</gene>
<reference evidence="2 3" key="1">
    <citation type="submission" date="2017-04" db="EMBL/GenBank/DDBJ databases">
        <authorList>
            <person name="Afonso C.L."/>
            <person name="Miller P.J."/>
            <person name="Scott M.A."/>
            <person name="Spackman E."/>
            <person name="Goraichik I."/>
            <person name="Dimitrov K.M."/>
            <person name="Suarez D.L."/>
            <person name="Swayne D.E."/>
        </authorList>
    </citation>
    <scope>NUCLEOTIDE SEQUENCE [LARGE SCALE GENOMIC DNA]</scope>
    <source>
        <strain evidence="2 3">DSM 43828</strain>
    </source>
</reference>
<keyword evidence="3" id="KW-1185">Reference proteome</keyword>
<sequence>MADPGDGIAVAGIHPETRQRGRGPLAEQAHRRIPRRQAPYLGQVRHGQRRHRQKVLASGSQRVSAGGQDPQVRRCAQELVHQDRARVHQVLAVVQHQQQPFVRKVVCKRVQLWPGRLVLDAQDVGDCLEQQLVIGQRRQFDQPHTVRKPLMQLLQLRGYAQGQSSLTHPSDPGQRHKAGGGRQALGFGDFSPSADETGGLGRKIAFQPTRPGAGHGRSMRLPCAPDTESRMLRARLFRQGPVPADSRQRPQDASVCRTTWARRRYGGLASDDTGIEV</sequence>
<name>A0A1W2FF30_KIBAR</name>
<dbReference type="Proteomes" id="UP000192674">
    <property type="component" value="Unassembled WGS sequence"/>
</dbReference>
<organism evidence="2 3">
    <name type="scientific">Kibdelosporangium aridum</name>
    <dbReference type="NCBI Taxonomy" id="2030"/>
    <lineage>
        <taxon>Bacteria</taxon>
        <taxon>Bacillati</taxon>
        <taxon>Actinomycetota</taxon>
        <taxon>Actinomycetes</taxon>
        <taxon>Pseudonocardiales</taxon>
        <taxon>Pseudonocardiaceae</taxon>
        <taxon>Kibdelosporangium</taxon>
    </lineage>
</organism>
<protein>
    <submittedName>
        <fullName evidence="2">Uncharacterized protein</fullName>
    </submittedName>
</protein>
<dbReference type="EMBL" id="FWXV01000006">
    <property type="protein sequence ID" value="SMD20689.1"/>
    <property type="molecule type" value="Genomic_DNA"/>
</dbReference>
<dbReference type="AlphaFoldDB" id="A0A1W2FF30"/>
<feature type="region of interest" description="Disordered" evidence="1">
    <location>
        <begin position="163"/>
        <end position="192"/>
    </location>
</feature>
<proteinExistence type="predicted"/>